<gene>
    <name evidence="1" type="ORF">CF394_11640</name>
</gene>
<protein>
    <submittedName>
        <fullName evidence="1">Uncharacterized protein</fullName>
    </submittedName>
</protein>
<keyword evidence="2" id="KW-1185">Reference proteome</keyword>
<evidence type="ECO:0000313" key="2">
    <source>
        <dbReference type="Proteomes" id="UP000217065"/>
    </source>
</evidence>
<evidence type="ECO:0000313" key="1">
    <source>
        <dbReference type="EMBL" id="OZS77375.1"/>
    </source>
</evidence>
<comment type="caution">
    <text evidence="1">The sequence shown here is derived from an EMBL/GenBank/DDBJ whole genome shotgun (WGS) entry which is preliminary data.</text>
</comment>
<accession>A0A264W1F4</accession>
<name>A0A264W1F4_9BACL</name>
<proteinExistence type="predicted"/>
<reference evidence="1 2" key="1">
    <citation type="submission" date="2017-07" db="EMBL/GenBank/DDBJ databases">
        <title>Tetzosporium hominis gen.nov. sp.nov.</title>
        <authorList>
            <person name="Tetz G."/>
            <person name="Tetz V."/>
        </authorList>
    </citation>
    <scope>NUCLEOTIDE SEQUENCE [LARGE SCALE GENOMIC DNA]</scope>
    <source>
        <strain evidence="1 2">VT-49</strain>
    </source>
</reference>
<dbReference type="AlphaFoldDB" id="A0A264W1F4"/>
<sequence>MIITVSDLIVTLAGYTLTLTPSIPTLARPPLTFLKLWKPIRRLRIPQSSQNTKKAPHKWDAFQIGKLKFYDV</sequence>
<organism evidence="1 2">
    <name type="scientific">Tetzosporium hominis</name>
    <dbReference type="NCBI Taxonomy" id="2020506"/>
    <lineage>
        <taxon>Bacteria</taxon>
        <taxon>Bacillati</taxon>
        <taxon>Bacillota</taxon>
        <taxon>Bacilli</taxon>
        <taxon>Bacillales</taxon>
        <taxon>Caryophanaceae</taxon>
        <taxon>Tetzosporium</taxon>
    </lineage>
</organism>
<dbReference type="EMBL" id="NOKQ01000252">
    <property type="protein sequence ID" value="OZS77375.1"/>
    <property type="molecule type" value="Genomic_DNA"/>
</dbReference>
<dbReference type="Proteomes" id="UP000217065">
    <property type="component" value="Unassembled WGS sequence"/>
</dbReference>